<dbReference type="AlphaFoldDB" id="A0AB34HB05"/>
<comment type="caution">
    <text evidence="3">The sequence shown here is derived from an EMBL/GenBank/DDBJ whole genome shotgun (WGS) entry which is preliminary data.</text>
</comment>
<gene>
    <name evidence="3" type="ORF">J1605_005424</name>
</gene>
<feature type="chain" id="PRO_5044263625" evidence="2">
    <location>
        <begin position="23"/>
        <end position="141"/>
    </location>
</feature>
<reference evidence="3 4" key="1">
    <citation type="submission" date="2022-11" db="EMBL/GenBank/DDBJ databases">
        <title>Whole genome sequence of Eschrichtius robustus ER-17-0199.</title>
        <authorList>
            <person name="Bruniche-Olsen A."/>
            <person name="Black A.N."/>
            <person name="Fields C.J."/>
            <person name="Walden K."/>
            <person name="Dewoody J.A."/>
        </authorList>
    </citation>
    <scope>NUCLEOTIDE SEQUENCE [LARGE SCALE GENOMIC DNA]</scope>
    <source>
        <strain evidence="3">ER-17-0199</strain>
        <tissue evidence="3">Blubber</tissue>
    </source>
</reference>
<evidence type="ECO:0000313" key="4">
    <source>
        <dbReference type="Proteomes" id="UP001159641"/>
    </source>
</evidence>
<dbReference type="EMBL" id="JAIQCJ010001647">
    <property type="protein sequence ID" value="KAJ8788125.1"/>
    <property type="molecule type" value="Genomic_DNA"/>
</dbReference>
<feature type="compositionally biased region" description="Basic and acidic residues" evidence="1">
    <location>
        <begin position="61"/>
        <end position="74"/>
    </location>
</feature>
<protein>
    <submittedName>
        <fullName evidence="3">Uncharacterized protein</fullName>
    </submittedName>
</protein>
<evidence type="ECO:0000256" key="1">
    <source>
        <dbReference type="SAM" id="MobiDB-lite"/>
    </source>
</evidence>
<keyword evidence="4" id="KW-1185">Reference proteome</keyword>
<dbReference type="Proteomes" id="UP001159641">
    <property type="component" value="Unassembled WGS sequence"/>
</dbReference>
<proteinExistence type="predicted"/>
<evidence type="ECO:0000313" key="3">
    <source>
        <dbReference type="EMBL" id="KAJ8788125.1"/>
    </source>
</evidence>
<keyword evidence="2" id="KW-0732">Signal</keyword>
<organism evidence="3 4">
    <name type="scientific">Eschrichtius robustus</name>
    <name type="common">California gray whale</name>
    <name type="synonym">Eschrichtius gibbosus</name>
    <dbReference type="NCBI Taxonomy" id="9764"/>
    <lineage>
        <taxon>Eukaryota</taxon>
        <taxon>Metazoa</taxon>
        <taxon>Chordata</taxon>
        <taxon>Craniata</taxon>
        <taxon>Vertebrata</taxon>
        <taxon>Euteleostomi</taxon>
        <taxon>Mammalia</taxon>
        <taxon>Eutheria</taxon>
        <taxon>Laurasiatheria</taxon>
        <taxon>Artiodactyla</taxon>
        <taxon>Whippomorpha</taxon>
        <taxon>Cetacea</taxon>
        <taxon>Mysticeti</taxon>
        <taxon>Eschrichtiidae</taxon>
        <taxon>Eschrichtius</taxon>
    </lineage>
</organism>
<feature type="signal peptide" evidence="2">
    <location>
        <begin position="1"/>
        <end position="22"/>
    </location>
</feature>
<feature type="region of interest" description="Disordered" evidence="1">
    <location>
        <begin position="47"/>
        <end position="80"/>
    </location>
</feature>
<name>A0AB34HB05_ESCRO</name>
<sequence length="141" mass="15783">MGIWHYRKSLETLLHCLTSVHAWVCPKLPTVCVTKVRAETVEMLHEQEEAMGRRGGSPQRMEPHEHRKPQETRSMHGAHSLSSRAQLCDLGLPEQTVPISGSLKLEALWQKCWNWPAGRERKLDASPESQPGGSQGAQGDV</sequence>
<accession>A0AB34HB05</accession>
<evidence type="ECO:0000256" key="2">
    <source>
        <dbReference type="SAM" id="SignalP"/>
    </source>
</evidence>
<feature type="region of interest" description="Disordered" evidence="1">
    <location>
        <begin position="120"/>
        <end position="141"/>
    </location>
</feature>